<feature type="region of interest" description="Disordered" evidence="1">
    <location>
        <begin position="314"/>
        <end position="340"/>
    </location>
</feature>
<dbReference type="EMBL" id="JBHEZY010000002">
    <property type="protein sequence ID" value="MFC1430245.1"/>
    <property type="molecule type" value="Genomic_DNA"/>
</dbReference>
<evidence type="ECO:0000313" key="4">
    <source>
        <dbReference type="Proteomes" id="UP001592530"/>
    </source>
</evidence>
<dbReference type="InterPro" id="IPR020843">
    <property type="entry name" value="ER"/>
</dbReference>
<dbReference type="SMART" id="SM00829">
    <property type="entry name" value="PKS_ER"/>
    <property type="match status" value="1"/>
</dbReference>
<evidence type="ECO:0000313" key="3">
    <source>
        <dbReference type="EMBL" id="MFC1430245.1"/>
    </source>
</evidence>
<dbReference type="Pfam" id="PF13602">
    <property type="entry name" value="ADH_zinc_N_2"/>
    <property type="match status" value="1"/>
</dbReference>
<dbReference type="Gene3D" id="3.90.180.10">
    <property type="entry name" value="Medium-chain alcohol dehydrogenases, catalytic domain"/>
    <property type="match status" value="1"/>
</dbReference>
<dbReference type="Pfam" id="PF08240">
    <property type="entry name" value="ADH_N"/>
    <property type="match status" value="1"/>
</dbReference>
<sequence>MQAVHAIRFGDPTALELVTDLPDPTPGPGEVAIDVSHSAVGLIDLFFRQGRYQDRPGMPRPPFVPGLEVAGTVRALGGGVTGLSVGEQVVAMSSGSGTGGYASVYIAKAPLTVSIEGRGIDPALAVSVIPNAAMAHVALTQVAHLVAGESVLVHGALGGLSAGFPGVAKQLGASRVVGTVLPGKLAAGRATKLPYDLIVDSTDLHRALGDEKFDVVIDPVGGTLRTSSFDVMAPGSRLIAAGNASDDWGHQVDTNQLWFRSITVSGYNAGAFLPAHPEFVPAALAAAIEATAAGLAETDVDVLPFSQAVTAHRRMESRDVKGPHRAHSGGMTVSGSHRRRPPRYQMRVGRAVLRRVRVRVRVRPGPGRGRR</sequence>
<name>A0ABV6WW26_9ACTN</name>
<dbReference type="Proteomes" id="UP001592530">
    <property type="component" value="Unassembled WGS sequence"/>
</dbReference>
<dbReference type="InterPro" id="IPR013154">
    <property type="entry name" value="ADH-like_N"/>
</dbReference>
<dbReference type="SUPFAM" id="SSF50129">
    <property type="entry name" value="GroES-like"/>
    <property type="match status" value="1"/>
</dbReference>
<feature type="domain" description="Enoyl reductase (ER)" evidence="2">
    <location>
        <begin position="10"/>
        <end position="333"/>
    </location>
</feature>
<protein>
    <submittedName>
        <fullName evidence="3">Zinc-binding alcohol dehydrogenase family protein</fullName>
    </submittedName>
</protein>
<evidence type="ECO:0000259" key="2">
    <source>
        <dbReference type="SMART" id="SM00829"/>
    </source>
</evidence>
<evidence type="ECO:0000256" key="1">
    <source>
        <dbReference type="SAM" id="MobiDB-lite"/>
    </source>
</evidence>
<dbReference type="InterPro" id="IPR011032">
    <property type="entry name" value="GroES-like_sf"/>
</dbReference>
<dbReference type="SUPFAM" id="SSF51735">
    <property type="entry name" value="NAD(P)-binding Rossmann-fold domains"/>
    <property type="match status" value="1"/>
</dbReference>
<accession>A0ABV6WW26</accession>
<organism evidence="3 4">
    <name type="scientific">Streptacidiphilus alkalitolerans</name>
    <dbReference type="NCBI Taxonomy" id="3342712"/>
    <lineage>
        <taxon>Bacteria</taxon>
        <taxon>Bacillati</taxon>
        <taxon>Actinomycetota</taxon>
        <taxon>Actinomycetes</taxon>
        <taxon>Kitasatosporales</taxon>
        <taxon>Streptomycetaceae</taxon>
        <taxon>Streptacidiphilus</taxon>
    </lineage>
</organism>
<dbReference type="PANTHER" id="PTHR43677:SF4">
    <property type="entry name" value="QUINONE OXIDOREDUCTASE-LIKE PROTEIN 2"/>
    <property type="match status" value="1"/>
</dbReference>
<dbReference type="PANTHER" id="PTHR43677">
    <property type="entry name" value="SHORT-CHAIN DEHYDROGENASE/REDUCTASE"/>
    <property type="match status" value="1"/>
</dbReference>
<dbReference type="Gene3D" id="3.40.50.720">
    <property type="entry name" value="NAD(P)-binding Rossmann-like Domain"/>
    <property type="match status" value="1"/>
</dbReference>
<gene>
    <name evidence="3" type="ORF">ACEZDB_06160</name>
</gene>
<proteinExistence type="predicted"/>
<comment type="caution">
    <text evidence="3">The sequence shown here is derived from an EMBL/GenBank/DDBJ whole genome shotgun (WGS) entry which is preliminary data.</text>
</comment>
<dbReference type="RefSeq" id="WP_380549599.1">
    <property type="nucleotide sequence ID" value="NZ_JBHEZY010000002.1"/>
</dbReference>
<reference evidence="3 4" key="1">
    <citation type="submission" date="2024-09" db="EMBL/GenBank/DDBJ databases">
        <authorList>
            <person name="Lee S.D."/>
        </authorList>
    </citation>
    <scope>NUCLEOTIDE SEQUENCE [LARGE SCALE GENOMIC DNA]</scope>
    <source>
        <strain evidence="3 4">N1-3</strain>
    </source>
</reference>
<dbReference type="InterPro" id="IPR036291">
    <property type="entry name" value="NAD(P)-bd_dom_sf"/>
</dbReference>
<dbReference type="InterPro" id="IPR051397">
    <property type="entry name" value="Zn-ADH-like_protein"/>
</dbReference>